<dbReference type="EMBL" id="JACHIT010000001">
    <property type="protein sequence ID" value="MBB5914769.1"/>
    <property type="molecule type" value="Genomic_DNA"/>
</dbReference>
<dbReference type="Proteomes" id="UP000540412">
    <property type="component" value="Unassembled WGS sequence"/>
</dbReference>
<comment type="caution">
    <text evidence="2">The sequence shown here is derived from an EMBL/GenBank/DDBJ whole genome shotgun (WGS) entry which is preliminary data.</text>
</comment>
<keyword evidence="3" id="KW-1185">Reference proteome</keyword>
<sequence length="211" mass="22660">MKRERQSVFYLTVMTVATLAAGCTSGSDAPDPGSTSVSVTTTELHPSQQPNAPQPTLTASSLQPPPQKQYGRPNVAFDPCTWIPDGVISQAGFDPASRKRSGDRVTEITFLSCDFSSKPRTLTVLSGNATWDEDLRKNGSWSEPITINGREAMWVRDPGLPRACDIHLRTKVGFADIGTTLTLNGVTQDAKPCDGLLDIATAIEPTIGKDN</sequence>
<name>A0A7W9PEP1_9NOCA</name>
<organism evidence="2 3">
    <name type="scientific">Nocardia transvalensis</name>
    <dbReference type="NCBI Taxonomy" id="37333"/>
    <lineage>
        <taxon>Bacteria</taxon>
        <taxon>Bacillati</taxon>
        <taxon>Actinomycetota</taxon>
        <taxon>Actinomycetes</taxon>
        <taxon>Mycobacteriales</taxon>
        <taxon>Nocardiaceae</taxon>
        <taxon>Nocardia</taxon>
    </lineage>
</organism>
<feature type="region of interest" description="Disordered" evidence="1">
    <location>
        <begin position="24"/>
        <end position="75"/>
    </location>
</feature>
<evidence type="ECO:0000256" key="1">
    <source>
        <dbReference type="SAM" id="MobiDB-lite"/>
    </source>
</evidence>
<reference evidence="2 3" key="1">
    <citation type="submission" date="2020-08" db="EMBL/GenBank/DDBJ databases">
        <title>Sequencing the genomes of 1000 actinobacteria strains.</title>
        <authorList>
            <person name="Klenk H.-P."/>
        </authorList>
    </citation>
    <scope>NUCLEOTIDE SEQUENCE [LARGE SCALE GENOMIC DNA]</scope>
    <source>
        <strain evidence="2 3">DSM 43582</strain>
    </source>
</reference>
<evidence type="ECO:0000313" key="3">
    <source>
        <dbReference type="Proteomes" id="UP000540412"/>
    </source>
</evidence>
<dbReference type="RefSeq" id="WP_157185391.1">
    <property type="nucleotide sequence ID" value="NZ_JACHIT010000001.1"/>
</dbReference>
<dbReference type="Pfam" id="PF12079">
    <property type="entry name" value="DUF3558"/>
    <property type="match status" value="1"/>
</dbReference>
<dbReference type="InterPro" id="IPR024520">
    <property type="entry name" value="DUF3558"/>
</dbReference>
<protein>
    <recommendedName>
        <fullName evidence="4">DUF3558 domain-containing protein</fullName>
    </recommendedName>
</protein>
<evidence type="ECO:0000313" key="2">
    <source>
        <dbReference type="EMBL" id="MBB5914769.1"/>
    </source>
</evidence>
<accession>A0A7W9PEP1</accession>
<dbReference type="PROSITE" id="PS51257">
    <property type="entry name" value="PROKAR_LIPOPROTEIN"/>
    <property type="match status" value="1"/>
</dbReference>
<dbReference type="AlphaFoldDB" id="A0A7W9PEP1"/>
<evidence type="ECO:0008006" key="4">
    <source>
        <dbReference type="Google" id="ProtNLM"/>
    </source>
</evidence>
<proteinExistence type="predicted"/>
<feature type="compositionally biased region" description="Polar residues" evidence="1">
    <location>
        <begin position="33"/>
        <end position="62"/>
    </location>
</feature>
<gene>
    <name evidence="2" type="ORF">BJY24_003636</name>
</gene>